<dbReference type="InterPro" id="IPR011013">
    <property type="entry name" value="Gal_mutarotase_sf_dom"/>
</dbReference>
<evidence type="ECO:0000313" key="6">
    <source>
        <dbReference type="Proteomes" id="UP000184384"/>
    </source>
</evidence>
<reference evidence="6" key="2">
    <citation type="submission" date="2016-11" db="EMBL/GenBank/DDBJ databases">
        <authorList>
            <person name="Varghese N."/>
            <person name="Submissions S."/>
        </authorList>
    </citation>
    <scope>NUCLEOTIDE SEQUENCE [LARGE SCALE GENOMIC DNA]</scope>
    <source>
        <strain evidence="6">DSM 19729</strain>
    </source>
</reference>
<dbReference type="SUPFAM" id="SSF74650">
    <property type="entry name" value="Galactose mutarotase-like"/>
    <property type="match status" value="1"/>
</dbReference>
<evidence type="ECO:0000256" key="3">
    <source>
        <dbReference type="ARBA" id="ARBA00022837"/>
    </source>
</evidence>
<reference evidence="4 7" key="3">
    <citation type="submission" date="2018-03" db="EMBL/GenBank/DDBJ databases">
        <title>Genomic Encyclopedia of Archaeal and Bacterial Type Strains, Phase II (KMG-II): from individual species to whole genera.</title>
        <authorList>
            <person name="Goeker M."/>
        </authorList>
    </citation>
    <scope>NUCLEOTIDE SEQUENCE [LARGE SCALE GENOMIC DNA]</scope>
    <source>
        <strain evidence="4 7">DSM 17797</strain>
    </source>
</reference>
<evidence type="ECO:0000256" key="2">
    <source>
        <dbReference type="ARBA" id="ARBA00011245"/>
    </source>
</evidence>
<dbReference type="GO" id="GO:0005975">
    <property type="term" value="P:carbohydrate metabolic process"/>
    <property type="evidence" value="ECO:0007669"/>
    <property type="project" value="InterPro"/>
</dbReference>
<dbReference type="AlphaFoldDB" id="A0A1M5R5H9"/>
<dbReference type="InterPro" id="IPR037481">
    <property type="entry name" value="LacX"/>
</dbReference>
<name>A0A1M5R5H9_9FLAO</name>
<dbReference type="EMBL" id="FQWO01000009">
    <property type="protein sequence ID" value="SHH21428.1"/>
    <property type="molecule type" value="Genomic_DNA"/>
</dbReference>
<dbReference type="Proteomes" id="UP000237771">
    <property type="component" value="Unassembled WGS sequence"/>
</dbReference>
<proteinExistence type="predicted"/>
<keyword evidence="3" id="KW-0106">Calcium</keyword>
<gene>
    <name evidence="4" type="ORF">BC624_10853</name>
    <name evidence="5" type="ORF">SAMN05443373_10952</name>
</gene>
<evidence type="ECO:0000313" key="7">
    <source>
        <dbReference type="Proteomes" id="UP000237771"/>
    </source>
</evidence>
<sequence>MKYIYKPKKKHKLIFIVQTTIKLADLSATINHKGAELISLKKNTTEYIWEGNPEFWGKHSPVLFPIVGTLKNNSYQFNNTAYSLSRHGFAREMQFDLIEQKENSATFSVTSSTETLKTYPFDFELHITYSLQDNGIDIQYNVINRGKSKMPFSIGAHPAFALTANFEDYSLEFEKEEILEYHLLEDGLISDKTIKHRLQNKSIPLTYQLFENDALVFKKTESKALTILENQNPILRVRFEDFPNLGIWTVANAPFICIEPWCGYSDTTNSSGDLFAKEGIQVLNPNENFQPKFSIEIL</sequence>
<dbReference type="InterPro" id="IPR008183">
    <property type="entry name" value="Aldose_1/G6P_1-epimerase"/>
</dbReference>
<dbReference type="EMBL" id="PVUB01000008">
    <property type="protein sequence ID" value="PRZ21614.1"/>
    <property type="molecule type" value="Genomic_DNA"/>
</dbReference>
<dbReference type="InterPro" id="IPR014718">
    <property type="entry name" value="GH-type_carb-bd"/>
</dbReference>
<organism evidence="5 6">
    <name type="scientific">Flavobacterium granuli</name>
    <dbReference type="NCBI Taxonomy" id="280093"/>
    <lineage>
        <taxon>Bacteria</taxon>
        <taxon>Pseudomonadati</taxon>
        <taxon>Bacteroidota</taxon>
        <taxon>Flavobacteriia</taxon>
        <taxon>Flavobacteriales</taxon>
        <taxon>Flavobacteriaceae</taxon>
        <taxon>Flavobacterium</taxon>
    </lineage>
</organism>
<dbReference type="Proteomes" id="UP000184384">
    <property type="component" value="Unassembled WGS sequence"/>
</dbReference>
<comment type="cofactor">
    <cofactor evidence="1">
        <name>Ca(2+)</name>
        <dbReference type="ChEBI" id="CHEBI:29108"/>
    </cofactor>
</comment>
<protein>
    <submittedName>
        <fullName evidence="4 5">Galactose mutarotase</fullName>
    </submittedName>
</protein>
<dbReference type="Pfam" id="PF01263">
    <property type="entry name" value="Aldose_epim"/>
    <property type="match status" value="1"/>
</dbReference>
<dbReference type="GO" id="GO:0030246">
    <property type="term" value="F:carbohydrate binding"/>
    <property type="evidence" value="ECO:0007669"/>
    <property type="project" value="InterPro"/>
</dbReference>
<dbReference type="CDD" id="cd09024">
    <property type="entry name" value="Aldose_epim_lacX"/>
    <property type="match status" value="1"/>
</dbReference>
<evidence type="ECO:0000313" key="4">
    <source>
        <dbReference type="EMBL" id="PRZ21614.1"/>
    </source>
</evidence>
<dbReference type="PANTHER" id="PTHR11122">
    <property type="entry name" value="APOSPORY-ASSOCIATED PROTEIN C-RELATED"/>
    <property type="match status" value="1"/>
</dbReference>
<dbReference type="PANTHER" id="PTHR11122:SF13">
    <property type="entry name" value="GLUCOSE-6-PHOSPHATE 1-EPIMERASE"/>
    <property type="match status" value="1"/>
</dbReference>
<evidence type="ECO:0000313" key="5">
    <source>
        <dbReference type="EMBL" id="SHH21428.1"/>
    </source>
</evidence>
<comment type="subunit">
    <text evidence="2">Monomer.</text>
</comment>
<keyword evidence="7" id="KW-1185">Reference proteome</keyword>
<dbReference type="GO" id="GO:0016853">
    <property type="term" value="F:isomerase activity"/>
    <property type="evidence" value="ECO:0007669"/>
    <property type="project" value="InterPro"/>
</dbReference>
<evidence type="ECO:0000256" key="1">
    <source>
        <dbReference type="ARBA" id="ARBA00001913"/>
    </source>
</evidence>
<reference evidence="5" key="1">
    <citation type="submission" date="2016-11" db="EMBL/GenBank/DDBJ databases">
        <authorList>
            <person name="Jaros S."/>
            <person name="Januszkiewicz K."/>
            <person name="Wedrychowicz H."/>
        </authorList>
    </citation>
    <scope>NUCLEOTIDE SEQUENCE [LARGE SCALE GENOMIC DNA]</scope>
    <source>
        <strain evidence="5">DSM 19729</strain>
    </source>
</reference>
<accession>A0A1M5R5H9</accession>
<dbReference type="Gene3D" id="2.70.98.10">
    <property type="match status" value="1"/>
</dbReference>
<dbReference type="OrthoDB" id="9795355at2"/>
<dbReference type="STRING" id="280093.SAMN05443373_10952"/>